<dbReference type="GO" id="GO:0016787">
    <property type="term" value="F:hydrolase activity"/>
    <property type="evidence" value="ECO:0007669"/>
    <property type="project" value="UniProtKB-KW"/>
</dbReference>
<evidence type="ECO:0000313" key="3">
    <source>
        <dbReference type="EMBL" id="MFI9105454.1"/>
    </source>
</evidence>
<keyword evidence="1" id="KW-1133">Transmembrane helix</keyword>
<dbReference type="CDD" id="cd12797">
    <property type="entry name" value="M23_peptidase"/>
    <property type="match status" value="1"/>
</dbReference>
<dbReference type="InterPro" id="IPR050570">
    <property type="entry name" value="Cell_wall_metabolism_enzyme"/>
</dbReference>
<feature type="domain" description="M23ase beta-sheet core" evidence="2">
    <location>
        <begin position="160"/>
        <end position="225"/>
    </location>
</feature>
<name>A0ABW8CG76_9ACTN</name>
<dbReference type="RefSeq" id="WP_399656136.1">
    <property type="nucleotide sequence ID" value="NZ_JBITYG010000012.1"/>
</dbReference>
<dbReference type="EMBL" id="JBITYG010000012">
    <property type="protein sequence ID" value="MFI9105454.1"/>
    <property type="molecule type" value="Genomic_DNA"/>
</dbReference>
<reference evidence="3 4" key="1">
    <citation type="submission" date="2024-10" db="EMBL/GenBank/DDBJ databases">
        <title>The Natural Products Discovery Center: Release of the First 8490 Sequenced Strains for Exploring Actinobacteria Biosynthetic Diversity.</title>
        <authorList>
            <person name="Kalkreuter E."/>
            <person name="Kautsar S.A."/>
            <person name="Yang D."/>
            <person name="Bader C.D."/>
            <person name="Teijaro C.N."/>
            <person name="Fluegel L."/>
            <person name="Davis C.M."/>
            <person name="Simpson J.R."/>
            <person name="Lauterbach L."/>
            <person name="Steele A.D."/>
            <person name="Gui C."/>
            <person name="Meng S."/>
            <person name="Li G."/>
            <person name="Viehrig K."/>
            <person name="Ye F."/>
            <person name="Su P."/>
            <person name="Kiefer A.F."/>
            <person name="Nichols A."/>
            <person name="Cepeda A.J."/>
            <person name="Yan W."/>
            <person name="Fan B."/>
            <person name="Jiang Y."/>
            <person name="Adhikari A."/>
            <person name="Zheng C.-J."/>
            <person name="Schuster L."/>
            <person name="Cowan T.M."/>
            <person name="Smanski M.J."/>
            <person name="Chevrette M.G."/>
            <person name="De Carvalho L.P.S."/>
            <person name="Shen B."/>
        </authorList>
    </citation>
    <scope>NUCLEOTIDE SEQUENCE [LARGE SCALE GENOMIC DNA]</scope>
    <source>
        <strain evidence="3 4">NPDC053399</strain>
    </source>
</reference>
<dbReference type="InterPro" id="IPR011055">
    <property type="entry name" value="Dup_hybrid_motif"/>
</dbReference>
<dbReference type="InterPro" id="IPR016047">
    <property type="entry name" value="M23ase_b-sheet_dom"/>
</dbReference>
<dbReference type="Proteomes" id="UP001614394">
    <property type="component" value="Unassembled WGS sequence"/>
</dbReference>
<gene>
    <name evidence="3" type="ORF">ACIGXA_33590</name>
</gene>
<feature type="transmembrane region" description="Helical" evidence="1">
    <location>
        <begin position="20"/>
        <end position="41"/>
    </location>
</feature>
<accession>A0ABW8CG76</accession>
<evidence type="ECO:0000313" key="4">
    <source>
        <dbReference type="Proteomes" id="UP001614394"/>
    </source>
</evidence>
<keyword evidence="4" id="KW-1185">Reference proteome</keyword>
<dbReference type="Pfam" id="PF01551">
    <property type="entry name" value="Peptidase_M23"/>
    <property type="match status" value="1"/>
</dbReference>
<evidence type="ECO:0000259" key="2">
    <source>
        <dbReference type="Pfam" id="PF01551"/>
    </source>
</evidence>
<dbReference type="PANTHER" id="PTHR21666:SF270">
    <property type="entry name" value="MUREIN HYDROLASE ACTIVATOR ENVC"/>
    <property type="match status" value="1"/>
</dbReference>
<keyword evidence="1" id="KW-0812">Transmembrane</keyword>
<keyword evidence="3" id="KW-0378">Hydrolase</keyword>
<dbReference type="SUPFAM" id="SSF51261">
    <property type="entry name" value="Duplicated hybrid motif"/>
    <property type="match status" value="1"/>
</dbReference>
<evidence type="ECO:0000256" key="1">
    <source>
        <dbReference type="SAM" id="Phobius"/>
    </source>
</evidence>
<keyword evidence="1" id="KW-0472">Membrane</keyword>
<dbReference type="Gene3D" id="2.70.70.10">
    <property type="entry name" value="Glucose Permease (Domain IIA)"/>
    <property type="match status" value="1"/>
</dbReference>
<protein>
    <submittedName>
        <fullName evidence="3">M23 family metallopeptidase</fullName>
        <ecNumber evidence="3">3.4.24.-</ecNumber>
    </submittedName>
</protein>
<dbReference type="EC" id="3.4.24.-" evidence="3"/>
<proteinExistence type="predicted"/>
<organism evidence="3 4">
    <name type="scientific">Streptomyces fildesensis</name>
    <dbReference type="NCBI Taxonomy" id="375757"/>
    <lineage>
        <taxon>Bacteria</taxon>
        <taxon>Bacillati</taxon>
        <taxon>Actinomycetota</taxon>
        <taxon>Actinomycetes</taxon>
        <taxon>Kitasatosporales</taxon>
        <taxon>Streptomycetaceae</taxon>
        <taxon>Streptomyces</taxon>
    </lineage>
</organism>
<dbReference type="PANTHER" id="PTHR21666">
    <property type="entry name" value="PEPTIDASE-RELATED"/>
    <property type="match status" value="1"/>
</dbReference>
<comment type="caution">
    <text evidence="3">The sequence shown here is derived from an EMBL/GenBank/DDBJ whole genome shotgun (WGS) entry which is preliminary data.</text>
</comment>
<sequence length="260" mass="27643">MLIAGAVGPSVLPSTFTSGVALGLWAPGWAVLVVSLVLTSLPTVAQMAPRALNFPGIGNWAALNSPGTRVPSHRTNGYGQMFAVDLVHEPDSRSRPVFGEGPGFRSPKDFPAFGRILLAPIEGHVVAVRDGARDHRSRSTRCAVAYMILETMVRALGGARQVFGNHVILDLGDGTYLLLAHLRRGSIAVHPGQSVHRGQLIGQCGNSGNSSEPHLHLQLMDHRRPLLAAGLPFVFAKVSVDGREQEDHVPANGEVMEAGL</sequence>